<evidence type="ECO:0000259" key="7">
    <source>
        <dbReference type="Pfam" id="PF02770"/>
    </source>
</evidence>
<dbReference type="InterPro" id="IPR006091">
    <property type="entry name" value="Acyl-CoA_Oxase/DH_mid-dom"/>
</dbReference>
<dbReference type="InterPro" id="IPR013786">
    <property type="entry name" value="AcylCoA_DH/ox_N"/>
</dbReference>
<dbReference type="GO" id="GO:0003995">
    <property type="term" value="F:acyl-CoA dehydrogenase activity"/>
    <property type="evidence" value="ECO:0007669"/>
    <property type="project" value="InterPro"/>
</dbReference>
<dbReference type="InterPro" id="IPR037069">
    <property type="entry name" value="AcylCoA_DH/ox_N_sf"/>
</dbReference>
<feature type="domain" description="Acyl-CoA dehydrogenase/oxidase N-terminal" evidence="8">
    <location>
        <begin position="10"/>
        <end position="121"/>
    </location>
</feature>
<evidence type="ECO:0000256" key="1">
    <source>
        <dbReference type="ARBA" id="ARBA00001974"/>
    </source>
</evidence>
<keyword evidence="3 5" id="KW-0285">Flavoprotein</keyword>
<dbReference type="SUPFAM" id="SSF47203">
    <property type="entry name" value="Acyl-CoA dehydrogenase C-terminal domain-like"/>
    <property type="match status" value="1"/>
</dbReference>
<dbReference type="InterPro" id="IPR006089">
    <property type="entry name" value="Acyl-CoA_DH_CS"/>
</dbReference>
<dbReference type="PIRSF" id="PIRSF016578">
    <property type="entry name" value="HsaA"/>
    <property type="match status" value="1"/>
</dbReference>
<evidence type="ECO:0000256" key="3">
    <source>
        <dbReference type="ARBA" id="ARBA00022630"/>
    </source>
</evidence>
<evidence type="ECO:0000259" key="8">
    <source>
        <dbReference type="Pfam" id="PF02771"/>
    </source>
</evidence>
<dbReference type="PROSITE" id="PS00073">
    <property type="entry name" value="ACYL_COA_DH_2"/>
    <property type="match status" value="1"/>
</dbReference>
<dbReference type="InterPro" id="IPR046373">
    <property type="entry name" value="Acyl-CoA_Oxase/DH_mid-dom_sf"/>
</dbReference>
<reference evidence="9 10" key="1">
    <citation type="submission" date="2019-07" db="EMBL/GenBank/DDBJ databases">
        <title>Genomic Encyclopedia of Type Strains, Phase I: the one thousand microbial genomes (KMG-I) project.</title>
        <authorList>
            <person name="Kyrpides N."/>
        </authorList>
    </citation>
    <scope>NUCLEOTIDE SEQUENCE [LARGE SCALE GENOMIC DNA]</scope>
    <source>
        <strain evidence="9 10">DSM 6562</strain>
    </source>
</reference>
<dbReference type="Pfam" id="PF02771">
    <property type="entry name" value="Acyl-CoA_dh_N"/>
    <property type="match status" value="1"/>
</dbReference>
<dbReference type="PROSITE" id="PS00072">
    <property type="entry name" value="ACYL_COA_DH_1"/>
    <property type="match status" value="1"/>
</dbReference>
<keyword evidence="10" id="KW-1185">Reference proteome</keyword>
<dbReference type="Pfam" id="PF02770">
    <property type="entry name" value="Acyl-CoA_dh_M"/>
    <property type="match status" value="1"/>
</dbReference>
<keyword evidence="4 5" id="KW-0274">FAD</keyword>
<dbReference type="Gene3D" id="1.10.540.10">
    <property type="entry name" value="Acyl-CoA dehydrogenase/oxidase, N-terminal domain"/>
    <property type="match status" value="1"/>
</dbReference>
<evidence type="ECO:0000256" key="2">
    <source>
        <dbReference type="ARBA" id="ARBA00009347"/>
    </source>
</evidence>
<evidence type="ECO:0000313" key="10">
    <source>
        <dbReference type="Proteomes" id="UP000323166"/>
    </source>
</evidence>
<dbReference type="SUPFAM" id="SSF56645">
    <property type="entry name" value="Acyl-CoA dehydrogenase NM domain-like"/>
    <property type="match status" value="1"/>
</dbReference>
<organism evidence="9 10">
    <name type="scientific">Desulfallas thermosapovorans DSM 6562</name>
    <dbReference type="NCBI Taxonomy" id="1121431"/>
    <lineage>
        <taxon>Bacteria</taxon>
        <taxon>Bacillati</taxon>
        <taxon>Bacillota</taxon>
        <taxon>Clostridia</taxon>
        <taxon>Eubacteriales</taxon>
        <taxon>Desulfallaceae</taxon>
        <taxon>Desulfallas</taxon>
    </lineage>
</organism>
<protein>
    <submittedName>
        <fullName evidence="9">Butyryl-CoA dehydrogenase/acyl-CoA dehydrogenase</fullName>
    </submittedName>
</protein>
<dbReference type="Pfam" id="PF00441">
    <property type="entry name" value="Acyl-CoA_dh_1"/>
    <property type="match status" value="1"/>
</dbReference>
<dbReference type="Gene3D" id="1.20.140.10">
    <property type="entry name" value="Butyryl-CoA Dehydrogenase, subunit A, domain 3"/>
    <property type="match status" value="1"/>
</dbReference>
<dbReference type="GO" id="GO:0050660">
    <property type="term" value="F:flavin adenine dinucleotide binding"/>
    <property type="evidence" value="ECO:0007669"/>
    <property type="project" value="InterPro"/>
</dbReference>
<evidence type="ECO:0000256" key="5">
    <source>
        <dbReference type="RuleBase" id="RU362125"/>
    </source>
</evidence>
<evidence type="ECO:0000313" key="9">
    <source>
        <dbReference type="EMBL" id="TYO94956.1"/>
    </source>
</evidence>
<dbReference type="InterPro" id="IPR036250">
    <property type="entry name" value="AcylCo_DH-like_C"/>
</dbReference>
<evidence type="ECO:0000259" key="6">
    <source>
        <dbReference type="Pfam" id="PF00441"/>
    </source>
</evidence>
<gene>
    <name evidence="9" type="ORF">LX24_01972</name>
</gene>
<dbReference type="InterPro" id="IPR009100">
    <property type="entry name" value="AcylCoA_DH/oxidase_NM_dom_sf"/>
</dbReference>
<dbReference type="Proteomes" id="UP000323166">
    <property type="component" value="Unassembled WGS sequence"/>
</dbReference>
<dbReference type="EMBL" id="VNHM01000010">
    <property type="protein sequence ID" value="TYO94956.1"/>
    <property type="molecule type" value="Genomic_DNA"/>
</dbReference>
<sequence>MAVVNFNISSEQQLLLEEVNALACGWMAPAAEQSGEAGEKLFFDGLITSLAEHKLLTPTVPQHYGGRGLGYFSTALVLEELGALCTSVATVVTANIHAASPIILAGSTKQKETFLPPLACGKTHLAAFALTEPEAGSDITAIATKAYRKDNQWVINGVKEFVINGGLAHFTTLFATTDAKGKRASLVAIIIPKDINGLKIGAVYDKMGIEYVRTTKLILEDVSVPGELAIGPRGSAYLLLMQTFDRGRALAGAVGVGLARAAYEFALQYSKRRHQFGRPVFTQQAVSFALAELAAKIESARLMVWKACWLIDNDMDYTMASSMAKIAGSQVAQEATAMAMDICGGRGYLKDWPVEKYLRDARVLSLIEGTNNIQKAVIASLL</sequence>
<dbReference type="RefSeq" id="WP_166511977.1">
    <property type="nucleotide sequence ID" value="NZ_VNHM01000010.1"/>
</dbReference>
<comment type="cofactor">
    <cofactor evidence="1 5">
        <name>FAD</name>
        <dbReference type="ChEBI" id="CHEBI:57692"/>
    </cofactor>
</comment>
<dbReference type="PANTHER" id="PTHR43884:SF12">
    <property type="entry name" value="ISOVALERYL-COA DEHYDROGENASE, MITOCHONDRIAL-RELATED"/>
    <property type="match status" value="1"/>
</dbReference>
<feature type="domain" description="Acyl-CoA oxidase/dehydrogenase middle" evidence="7">
    <location>
        <begin position="127"/>
        <end position="222"/>
    </location>
</feature>
<evidence type="ECO:0000256" key="4">
    <source>
        <dbReference type="ARBA" id="ARBA00022827"/>
    </source>
</evidence>
<comment type="similarity">
    <text evidence="2 5">Belongs to the acyl-CoA dehydrogenase family.</text>
</comment>
<proteinExistence type="inferred from homology"/>
<keyword evidence="5" id="KW-0560">Oxidoreductase</keyword>
<dbReference type="InterPro" id="IPR009075">
    <property type="entry name" value="AcylCo_DH/oxidase_C"/>
</dbReference>
<comment type="caution">
    <text evidence="9">The sequence shown here is derived from an EMBL/GenBank/DDBJ whole genome shotgun (WGS) entry which is preliminary data.</text>
</comment>
<dbReference type="PANTHER" id="PTHR43884">
    <property type="entry name" value="ACYL-COA DEHYDROGENASE"/>
    <property type="match status" value="1"/>
</dbReference>
<accession>A0A5S4ZQR2</accession>
<dbReference type="Gene3D" id="2.40.110.10">
    <property type="entry name" value="Butyryl-CoA Dehydrogenase, subunit A, domain 2"/>
    <property type="match status" value="1"/>
</dbReference>
<name>A0A5S4ZQR2_9FIRM</name>
<dbReference type="AlphaFoldDB" id="A0A5S4ZQR2"/>
<dbReference type="FunFam" id="1.20.140.10:FF:000004">
    <property type="entry name" value="Acyl-CoA dehydrogenase FadE25"/>
    <property type="match status" value="1"/>
</dbReference>
<feature type="domain" description="Acyl-CoA dehydrogenase/oxidase C-terminal" evidence="6">
    <location>
        <begin position="240"/>
        <end position="379"/>
    </location>
</feature>